<feature type="non-terminal residue" evidence="8">
    <location>
        <position position="729"/>
    </location>
</feature>
<evidence type="ECO:0000256" key="1">
    <source>
        <dbReference type="ARBA" id="ARBA00004141"/>
    </source>
</evidence>
<dbReference type="PANTHER" id="PTHR10877">
    <property type="entry name" value="POLYCYSTIN FAMILY MEMBER"/>
    <property type="match status" value="1"/>
</dbReference>
<feature type="non-terminal residue" evidence="8">
    <location>
        <position position="1"/>
    </location>
</feature>
<dbReference type="InterPro" id="IPR003915">
    <property type="entry name" value="PKD_2"/>
</dbReference>
<feature type="region of interest" description="Disordered" evidence="5">
    <location>
        <begin position="659"/>
        <end position="729"/>
    </location>
</feature>
<feature type="compositionally biased region" description="Low complexity" evidence="5">
    <location>
        <begin position="681"/>
        <end position="699"/>
    </location>
</feature>
<feature type="transmembrane region" description="Helical" evidence="6">
    <location>
        <begin position="535"/>
        <end position="557"/>
    </location>
</feature>
<keyword evidence="2 6" id="KW-0812">Transmembrane</keyword>
<feature type="transmembrane region" description="Helical" evidence="6">
    <location>
        <begin position="473"/>
        <end position="495"/>
    </location>
</feature>
<reference evidence="8" key="1">
    <citation type="submission" date="2023-10" db="EMBL/GenBank/DDBJ databases">
        <authorList>
            <person name="Chen Y."/>
            <person name="Shah S."/>
            <person name="Dougan E. K."/>
            <person name="Thang M."/>
            <person name="Chan C."/>
        </authorList>
    </citation>
    <scope>NUCLEOTIDE SEQUENCE [LARGE SCALE GENOMIC DNA]</scope>
</reference>
<feature type="transmembrane region" description="Helical" evidence="6">
    <location>
        <begin position="326"/>
        <end position="346"/>
    </location>
</feature>
<dbReference type="Proteomes" id="UP001189429">
    <property type="component" value="Unassembled WGS sequence"/>
</dbReference>
<evidence type="ECO:0000256" key="2">
    <source>
        <dbReference type="ARBA" id="ARBA00022692"/>
    </source>
</evidence>
<dbReference type="Gene3D" id="1.10.287.70">
    <property type="match status" value="1"/>
</dbReference>
<dbReference type="InterPro" id="IPR051223">
    <property type="entry name" value="Polycystin"/>
</dbReference>
<evidence type="ECO:0000256" key="4">
    <source>
        <dbReference type="ARBA" id="ARBA00023136"/>
    </source>
</evidence>
<comment type="caution">
    <text evidence="8">The sequence shown here is derived from an EMBL/GenBank/DDBJ whole genome shotgun (WGS) entry which is preliminary data.</text>
</comment>
<dbReference type="PRINTS" id="PR01433">
    <property type="entry name" value="POLYCYSTIN2"/>
</dbReference>
<feature type="transmembrane region" description="Helical" evidence="6">
    <location>
        <begin position="366"/>
        <end position="385"/>
    </location>
</feature>
<feature type="transmembrane region" description="Helical" evidence="6">
    <location>
        <begin position="156"/>
        <end position="175"/>
    </location>
</feature>
<evidence type="ECO:0000256" key="3">
    <source>
        <dbReference type="ARBA" id="ARBA00022989"/>
    </source>
</evidence>
<comment type="subcellular location">
    <subcellularLocation>
        <location evidence="1">Membrane</location>
        <topology evidence="1">Multi-pass membrane protein</topology>
    </subcellularLocation>
</comment>
<dbReference type="EMBL" id="CAUYUJ010019175">
    <property type="protein sequence ID" value="CAK0889175.1"/>
    <property type="molecule type" value="Genomic_DNA"/>
</dbReference>
<feature type="domain" description="Polycystin cation channel PKD1/PKD2" evidence="7">
    <location>
        <begin position="433"/>
        <end position="563"/>
    </location>
</feature>
<proteinExistence type="predicted"/>
<keyword evidence="3 6" id="KW-1133">Transmembrane helix</keyword>
<dbReference type="Pfam" id="PF08016">
    <property type="entry name" value="PKD_channel"/>
    <property type="match status" value="1"/>
</dbReference>
<evidence type="ECO:0000259" key="7">
    <source>
        <dbReference type="Pfam" id="PF08016"/>
    </source>
</evidence>
<feature type="transmembrane region" description="Helical" evidence="6">
    <location>
        <begin position="6"/>
        <end position="32"/>
    </location>
</feature>
<keyword evidence="4 6" id="KW-0472">Membrane</keyword>
<dbReference type="PANTHER" id="PTHR10877:SF183">
    <property type="entry name" value="AT14535P-RELATED"/>
    <property type="match status" value="1"/>
</dbReference>
<sequence length="729" mass="79740">EHSSALCSVVVILLLLFIAIIIAVSLLARVALGTPALLDKMSETISAFKNAAFKKAGTLNLNDVKEWVVEERRSQASCRSLPFTFLLYCSFTWHLFSHRQVDLVFPLLNQLGTATRKGIVPLSMPEKVPPATPSELSTVSSWADAMVWLDRTMVPLIWSSGSGGAGAVMGVNRLVGGMRLRQTRLKHVDCPGPDTLANSYDAWFRDTYNQSCVSDGSELATGPLPEASAGSLTQGTAPDSNGWYTYWMDANLEQQQAFAIVDQLRAAEWLSTETELLRVQAMMYNGQVAMFVLLQVDLTMDRVGAITKTMKTQALPAEVFDSEWAYVADFLFVCTLAWLFLGEALACIRSGRQGALGTFLFKLERLTNITVLVMGAGFVLSFVILSQRLAKISDSVAASISSSEDAGTSMEDVRLNLDESYDLASTMTEQMRYHEFAAFAYTCLMLVRFFDGFRGNQRLAILTDTLAVASDDLFHFLCIFAVVFSNFVISAHLLFGQSLLEWSDLRRSSNTGFRALMGDFDFESMYRIAPVSATIWFWSFMLLIFLTLINIFLAIVLEAYTEVKEKAGSQCESLLSMFGRAASSAASRLTGLELHAAALLPVRMSGSSAAPTTKHEAADLREEIAAFRLEMRACLQHLEDLGGPLGRASAPSPELTAASLAPLKGRPPPAAPASPSPPRPAAGGSRLPGSPARRLSSSSRPRRTSRDLQQQAARPVRTRAYDRAARAQQ</sequence>
<organism evidence="8 9">
    <name type="scientific">Prorocentrum cordatum</name>
    <dbReference type="NCBI Taxonomy" id="2364126"/>
    <lineage>
        <taxon>Eukaryota</taxon>
        <taxon>Sar</taxon>
        <taxon>Alveolata</taxon>
        <taxon>Dinophyceae</taxon>
        <taxon>Prorocentrales</taxon>
        <taxon>Prorocentraceae</taxon>
        <taxon>Prorocentrum</taxon>
    </lineage>
</organism>
<evidence type="ECO:0000256" key="6">
    <source>
        <dbReference type="SAM" id="Phobius"/>
    </source>
</evidence>
<dbReference type="InterPro" id="IPR013122">
    <property type="entry name" value="PKD1_2_channel"/>
</dbReference>
<name>A0ABN9WR65_9DINO</name>
<gene>
    <name evidence="8" type="ORF">PCOR1329_LOCUS69777</name>
</gene>
<keyword evidence="9" id="KW-1185">Reference proteome</keyword>
<feature type="transmembrane region" description="Helical" evidence="6">
    <location>
        <begin position="80"/>
        <end position="96"/>
    </location>
</feature>
<feature type="compositionally biased region" description="Pro residues" evidence="5">
    <location>
        <begin position="665"/>
        <end position="680"/>
    </location>
</feature>
<accession>A0ABN9WR65</accession>
<evidence type="ECO:0000313" key="9">
    <source>
        <dbReference type="Proteomes" id="UP001189429"/>
    </source>
</evidence>
<evidence type="ECO:0000256" key="5">
    <source>
        <dbReference type="SAM" id="MobiDB-lite"/>
    </source>
</evidence>
<protein>
    <recommendedName>
        <fullName evidence="7">Polycystin cation channel PKD1/PKD2 domain-containing protein</fullName>
    </recommendedName>
</protein>
<evidence type="ECO:0000313" key="8">
    <source>
        <dbReference type="EMBL" id="CAK0889175.1"/>
    </source>
</evidence>
<feature type="compositionally biased region" description="Basic and acidic residues" evidence="5">
    <location>
        <begin position="719"/>
        <end position="729"/>
    </location>
</feature>